<dbReference type="InterPro" id="IPR050621">
    <property type="entry name" value="Tudor_domain_containing"/>
</dbReference>
<dbReference type="Gene3D" id="2.30.30.140">
    <property type="match status" value="1"/>
</dbReference>
<name>A0ABM4BY67_HYDVU</name>
<dbReference type="SMART" id="SM00360">
    <property type="entry name" value="RRM"/>
    <property type="match status" value="1"/>
</dbReference>
<dbReference type="SUPFAM" id="SSF54928">
    <property type="entry name" value="RNA-binding domain, RBD"/>
    <property type="match status" value="1"/>
</dbReference>
<keyword evidence="2" id="KW-0175">Coiled coil</keyword>
<dbReference type="PROSITE" id="PS50102">
    <property type="entry name" value="RRM"/>
    <property type="match status" value="1"/>
</dbReference>
<dbReference type="InterPro" id="IPR012677">
    <property type="entry name" value="Nucleotide-bd_a/b_plait_sf"/>
</dbReference>
<dbReference type="PROSITE" id="PS50011">
    <property type="entry name" value="PROTEIN_KINASE_DOM"/>
    <property type="match status" value="1"/>
</dbReference>
<dbReference type="PANTHER" id="PTHR22948:SF73">
    <property type="entry name" value="SERINE_THREONINE-PROTEIN KINASE 31"/>
    <property type="match status" value="1"/>
</dbReference>
<dbReference type="PROSITE" id="PS50304">
    <property type="entry name" value="TUDOR"/>
    <property type="match status" value="1"/>
</dbReference>
<dbReference type="Gene3D" id="2.40.50.90">
    <property type="match status" value="1"/>
</dbReference>
<dbReference type="InterPro" id="IPR035979">
    <property type="entry name" value="RBD_domain_sf"/>
</dbReference>
<dbReference type="InterPro" id="IPR035437">
    <property type="entry name" value="SNase_OB-fold_sf"/>
</dbReference>
<dbReference type="InterPro" id="IPR011009">
    <property type="entry name" value="Kinase-like_dom_sf"/>
</dbReference>
<feature type="coiled-coil region" evidence="2">
    <location>
        <begin position="611"/>
        <end position="645"/>
    </location>
</feature>
<evidence type="ECO:0000259" key="4">
    <source>
        <dbReference type="PROSITE" id="PS50011"/>
    </source>
</evidence>
<dbReference type="Gene3D" id="1.10.510.10">
    <property type="entry name" value="Transferase(Phosphotransferase) domain 1"/>
    <property type="match status" value="1"/>
</dbReference>
<protein>
    <submittedName>
        <fullName evidence="8">Serine/threonine-protein kinase 31 isoform X5</fullName>
    </submittedName>
</protein>
<dbReference type="Pfam" id="PF00076">
    <property type="entry name" value="RRM_1"/>
    <property type="match status" value="1"/>
</dbReference>
<dbReference type="Proteomes" id="UP001652625">
    <property type="component" value="Chromosome 05"/>
</dbReference>
<evidence type="ECO:0000256" key="1">
    <source>
        <dbReference type="PROSITE-ProRule" id="PRU00176"/>
    </source>
</evidence>
<evidence type="ECO:0000313" key="7">
    <source>
        <dbReference type="Proteomes" id="UP001652625"/>
    </source>
</evidence>
<dbReference type="RefSeq" id="XP_065654181.1">
    <property type="nucleotide sequence ID" value="XM_065798109.1"/>
</dbReference>
<keyword evidence="1" id="KW-0694">RNA-binding</keyword>
<dbReference type="PANTHER" id="PTHR22948">
    <property type="entry name" value="TUDOR DOMAIN CONTAINING PROTEIN"/>
    <property type="match status" value="1"/>
</dbReference>
<feature type="coiled-coil region" evidence="2">
    <location>
        <begin position="362"/>
        <end position="396"/>
    </location>
</feature>
<dbReference type="InterPro" id="IPR000719">
    <property type="entry name" value="Prot_kinase_dom"/>
</dbReference>
<dbReference type="SUPFAM" id="SSF63748">
    <property type="entry name" value="Tudor/PWWP/MBT"/>
    <property type="match status" value="1"/>
</dbReference>
<dbReference type="SUPFAM" id="SSF56112">
    <property type="entry name" value="Protein kinase-like (PK-like)"/>
    <property type="match status" value="1"/>
</dbReference>
<feature type="coiled-coil region" evidence="2">
    <location>
        <begin position="708"/>
        <end position="757"/>
    </location>
</feature>
<dbReference type="Gene3D" id="3.30.70.330">
    <property type="match status" value="1"/>
</dbReference>
<evidence type="ECO:0000256" key="3">
    <source>
        <dbReference type="SAM" id="MobiDB-lite"/>
    </source>
</evidence>
<evidence type="ECO:0000259" key="6">
    <source>
        <dbReference type="PROSITE" id="PS50304"/>
    </source>
</evidence>
<feature type="domain" description="Protein kinase" evidence="4">
    <location>
        <begin position="805"/>
        <end position="1048"/>
    </location>
</feature>
<gene>
    <name evidence="8" type="primary">LOC100213304</name>
</gene>
<keyword evidence="8" id="KW-0808">Transferase</keyword>
<keyword evidence="8" id="KW-0418">Kinase</keyword>
<evidence type="ECO:0000259" key="5">
    <source>
        <dbReference type="PROSITE" id="PS50102"/>
    </source>
</evidence>
<dbReference type="GO" id="GO:0016301">
    <property type="term" value="F:kinase activity"/>
    <property type="evidence" value="ECO:0007669"/>
    <property type="project" value="UniProtKB-KW"/>
</dbReference>
<feature type="region of interest" description="Disordered" evidence="3">
    <location>
        <begin position="80"/>
        <end position="108"/>
    </location>
</feature>
<dbReference type="SMART" id="SM00333">
    <property type="entry name" value="TUDOR"/>
    <property type="match status" value="1"/>
</dbReference>
<accession>A0ABM4BY67</accession>
<evidence type="ECO:0000256" key="2">
    <source>
        <dbReference type="SAM" id="Coils"/>
    </source>
</evidence>
<dbReference type="Pfam" id="PF00567">
    <property type="entry name" value="TUDOR"/>
    <property type="match status" value="1"/>
</dbReference>
<organism evidence="7 8">
    <name type="scientific">Hydra vulgaris</name>
    <name type="common">Hydra</name>
    <name type="synonym">Hydra attenuata</name>
    <dbReference type="NCBI Taxonomy" id="6087"/>
    <lineage>
        <taxon>Eukaryota</taxon>
        <taxon>Metazoa</taxon>
        <taxon>Cnidaria</taxon>
        <taxon>Hydrozoa</taxon>
        <taxon>Hydroidolina</taxon>
        <taxon>Anthoathecata</taxon>
        <taxon>Aplanulata</taxon>
        <taxon>Hydridae</taxon>
        <taxon>Hydra</taxon>
    </lineage>
</organism>
<dbReference type="InterPro" id="IPR000504">
    <property type="entry name" value="RRM_dom"/>
</dbReference>
<dbReference type="GeneID" id="100213304"/>
<dbReference type="InterPro" id="IPR002999">
    <property type="entry name" value="Tudor"/>
</dbReference>
<dbReference type="SMART" id="SM00220">
    <property type="entry name" value="S_TKc"/>
    <property type="match status" value="1"/>
</dbReference>
<reference evidence="8" key="1">
    <citation type="submission" date="2025-08" db="UniProtKB">
        <authorList>
            <consortium name="RefSeq"/>
        </authorList>
    </citation>
    <scope>IDENTIFICATION</scope>
</reference>
<keyword evidence="7" id="KW-1185">Reference proteome</keyword>
<feature type="domain" description="Tudor" evidence="6">
    <location>
        <begin position="189"/>
        <end position="246"/>
    </location>
</feature>
<evidence type="ECO:0000313" key="8">
    <source>
        <dbReference type="RefSeq" id="XP_065654181.1"/>
    </source>
</evidence>
<proteinExistence type="predicted"/>
<feature type="domain" description="RRM" evidence="5">
    <location>
        <begin position="5"/>
        <end position="83"/>
    </location>
</feature>
<sequence length="1153" mass="132703">MTVTFDVYVANIPVDIDEKKIISIFGEVGDIAGVKFSVSQKPFGNRICFVKYLKESDAECAAKYKHNFRLEDGSLLTVRYNSKNNSPRSTSTSEANEQNGSDQNGFQARRQPYQQNGSLEATHQPCQQNGKEQKSNGLESKKLVVVHVESAMSFYAQKVDKSDENILTEITNELNILCSSQPKVSGQISTQQVYGCVFAEDGVWYRCRVEKVLNNNMVQVRYIDFGNCEAVEKSSLVILPVTLSGFSPVALSYSLSGIELVNTEETSELFIKGREALKDIIHDKYVEISTENSDDKKNGNSCTIHSINEVESGPEFITKLISTGAVRKKVLSEKVFNKSVFSPFSSSSNIILQKASPKPEDLKVIDEKTRDLQMQLENAESEIKTLKSRLKELEIIQGKVTIQEKNLQEMHLLMKTPVTFCLQKLFKNVQNLRNNRAKFASGENLFPAQVQKMVDLMLNSHENINLGQMRHYQNVITTQSNIKEHNYQISNCTNKEKLQSLIEARDKAIKKFVHEIKVFLKHVALLPTAERLSKLKSVQCELNNQYKNILENRHIVESLEHATLESTVEKFETSTMLKNDKLNALQLAANEKSNKFYTALSESLRECHCVVKDVKGEVENIDNCIKEYEESIFEEINQITGLEELYNNENVLRDVVIALEKSISSEILDIQILQSSLIADYEKMMEKYESILNNKPDTTNIFIIRKKLKVLKSKHRHLLADINDIEEDSEENESVNVELLEEKLKELRKDLHCVFVEELKEMRMLLNLYEDFPELSQLYPELHLDKFKISNGLLQTSRSLEYYSHTPMEILGEKSKQTTYKSFFNNQPCVLKEIKLDEKFVTYTDVLSRLIEYEKLFKRHRCQRWQKTECLFKDRGERKLYIQTPYYEEGNIEEFIKRRKPSNSIIANILKQILLALDSHDGVYGSLKPNSIYVKNEMDNYVVVLGEPNFFETMERRMNSSIFVHKSIIGYPVLDIFQELPSPQFDVVCFAGLALWMLYPDGPFSQNIHSDIEVIVQDGELKTLFRRILSLTPADRSTFKEILVHPFFANINLEHEVTTELKNEIKDYDDILSSDTLLVELVEKPDDLIKKADYIEEIEKDQCLSIEGDIENDEKKNEVALLAWCDMLEKKNHLRKTLIAKPEESLISDNEDF</sequence>